<dbReference type="Pfam" id="PF13561">
    <property type="entry name" value="adh_short_C2"/>
    <property type="match status" value="1"/>
</dbReference>
<evidence type="ECO:0000313" key="3">
    <source>
        <dbReference type="EMBL" id="CAB3392087.1"/>
    </source>
</evidence>
<dbReference type="PRINTS" id="PR00081">
    <property type="entry name" value="GDHRDH"/>
</dbReference>
<dbReference type="PANTHER" id="PTHR42879">
    <property type="entry name" value="3-OXOACYL-(ACYL-CARRIER-PROTEIN) REDUCTASE"/>
    <property type="match status" value="1"/>
</dbReference>
<dbReference type="GO" id="GO:0016491">
    <property type="term" value="F:oxidoreductase activity"/>
    <property type="evidence" value="ECO:0007669"/>
    <property type="project" value="UniProtKB-KW"/>
</dbReference>
<dbReference type="InterPro" id="IPR036291">
    <property type="entry name" value="NAD(P)-bd_dom_sf"/>
</dbReference>
<dbReference type="Proteomes" id="UP000502196">
    <property type="component" value="Chromosome"/>
</dbReference>
<protein>
    <submittedName>
        <fullName evidence="3">3-oxoacyl-ACP reductase</fullName>
    </submittedName>
</protein>
<dbReference type="PANTHER" id="PTHR42879:SF6">
    <property type="entry name" value="NADPH-DEPENDENT REDUCTASE BACG"/>
    <property type="match status" value="1"/>
</dbReference>
<evidence type="ECO:0000256" key="1">
    <source>
        <dbReference type="ARBA" id="ARBA00006484"/>
    </source>
</evidence>
<proteinExistence type="inferred from homology"/>
<dbReference type="RefSeq" id="WP_170085266.1">
    <property type="nucleotide sequence ID" value="NZ_CP047971.1"/>
</dbReference>
<dbReference type="InterPro" id="IPR002347">
    <property type="entry name" value="SDR_fam"/>
</dbReference>
<dbReference type="PRINTS" id="PR00080">
    <property type="entry name" value="SDRFAMILY"/>
</dbReference>
<organism evidence="3 4">
    <name type="scientific">Kyrpidia spormannii</name>
    <dbReference type="NCBI Taxonomy" id="2055160"/>
    <lineage>
        <taxon>Bacteria</taxon>
        <taxon>Bacillati</taxon>
        <taxon>Bacillota</taxon>
        <taxon>Bacilli</taxon>
        <taxon>Bacillales</taxon>
        <taxon>Alicyclobacillaceae</taxon>
        <taxon>Kyrpidia</taxon>
    </lineage>
</organism>
<dbReference type="GO" id="GO:0008206">
    <property type="term" value="P:bile acid metabolic process"/>
    <property type="evidence" value="ECO:0007669"/>
    <property type="project" value="UniProtKB-ARBA"/>
</dbReference>
<dbReference type="SUPFAM" id="SSF51735">
    <property type="entry name" value="NAD(P)-binding Rossmann-fold domains"/>
    <property type="match status" value="1"/>
</dbReference>
<keyword evidence="2" id="KW-0560">Oxidoreductase</keyword>
<reference evidence="3 4" key="1">
    <citation type="submission" date="2020-04" db="EMBL/GenBank/DDBJ databases">
        <authorList>
            <person name="Hogendoorn C."/>
        </authorList>
    </citation>
    <scope>NUCLEOTIDE SEQUENCE [LARGE SCALE GENOMIC DNA]</scope>
    <source>
        <strain evidence="3">COOX1</strain>
    </source>
</reference>
<dbReference type="CDD" id="cd05344">
    <property type="entry name" value="BKR_like_SDR_like"/>
    <property type="match status" value="1"/>
</dbReference>
<evidence type="ECO:0000256" key="2">
    <source>
        <dbReference type="ARBA" id="ARBA00023002"/>
    </source>
</evidence>
<dbReference type="Gene3D" id="3.40.50.720">
    <property type="entry name" value="NAD(P)-binding Rossmann-like Domain"/>
    <property type="match status" value="1"/>
</dbReference>
<dbReference type="AlphaFoldDB" id="A0A6F9E6E5"/>
<comment type="similarity">
    <text evidence="1">Belongs to the short-chain dehydrogenases/reductases (SDR) family.</text>
</comment>
<evidence type="ECO:0000313" key="4">
    <source>
        <dbReference type="Proteomes" id="UP000502196"/>
    </source>
</evidence>
<accession>A0A6F9E6E5</accession>
<name>A0A6F9E6E5_9BACL</name>
<sequence length="259" mass="28004">MDGRKVAIVTAASKGLGRAVALELAQAGNDLVIASRDAQRIEETARWIRERSDVEVIPVQADVTSAGDIEKVVRTAVDRWGRVDILINNAGGPPAGTFEQFDDKAWYAAVDLNLMSVVRATRLVIPYMRLQGGGRIINLTSTSVKQPIPNLVLSNTVRAAVAGLTKTLSIELAPYNILVNNVAPGRIETDRVRELDRITAEKTGEPVDEVRKRWEGQIPLGRYGTPEEFAKVVAFLCSPAASYLTGLTISVDGGLTKSL</sequence>
<dbReference type="FunFam" id="3.40.50.720:FF:000084">
    <property type="entry name" value="Short-chain dehydrogenase reductase"/>
    <property type="match status" value="1"/>
</dbReference>
<gene>
    <name evidence="3" type="ORF">COOX1_1235</name>
</gene>
<dbReference type="EMBL" id="LR792683">
    <property type="protein sequence ID" value="CAB3392087.1"/>
    <property type="molecule type" value="Genomic_DNA"/>
</dbReference>
<dbReference type="InterPro" id="IPR050259">
    <property type="entry name" value="SDR"/>
</dbReference>